<evidence type="ECO:0008006" key="4">
    <source>
        <dbReference type="Google" id="ProtNLM"/>
    </source>
</evidence>
<dbReference type="STRING" id="670154.SAMN04488002_0766"/>
<name>A0A1I6G233_9RHOB</name>
<evidence type="ECO:0000313" key="3">
    <source>
        <dbReference type="Proteomes" id="UP000199658"/>
    </source>
</evidence>
<dbReference type="AlphaFoldDB" id="A0A1I6G233"/>
<keyword evidence="3" id="KW-1185">Reference proteome</keyword>
<dbReference type="OrthoDB" id="7667044at2"/>
<dbReference type="PANTHER" id="PTHR37827:SF1">
    <property type="entry name" value="HNH DOMAIN-CONTAINING PROTEIN"/>
    <property type="match status" value="1"/>
</dbReference>
<proteinExistence type="predicted"/>
<reference evidence="3" key="1">
    <citation type="submission" date="2016-10" db="EMBL/GenBank/DDBJ databases">
        <authorList>
            <person name="Varghese N."/>
            <person name="Submissions S."/>
        </authorList>
    </citation>
    <scope>NUCLEOTIDE SEQUENCE [LARGE SCALE GENOMIC DNA]</scope>
    <source>
        <strain evidence="3">DSM 26921</strain>
    </source>
</reference>
<protein>
    <recommendedName>
        <fullName evidence="4">HNH endonuclease</fullName>
    </recommendedName>
</protein>
<evidence type="ECO:0000256" key="1">
    <source>
        <dbReference type="SAM" id="MobiDB-lite"/>
    </source>
</evidence>
<gene>
    <name evidence="2" type="ORF">SAMN04488002_0766</name>
</gene>
<dbReference type="EMBL" id="FOYO01000001">
    <property type="protein sequence ID" value="SFR36254.1"/>
    <property type="molecule type" value="Genomic_DNA"/>
</dbReference>
<evidence type="ECO:0000313" key="2">
    <source>
        <dbReference type="EMBL" id="SFR36254.1"/>
    </source>
</evidence>
<accession>A0A1I6G233</accession>
<sequence>MAQEHPTCPLCRRPIPPDAKQSLHHLIPKLKGGKGGPVALLHQICHNEIHATLSEADLARSYNTPDALRAHPRLKKFVDWVANDRPTFIQRHPALGPEHASSGRASQHSFDGRGMLWRG</sequence>
<feature type="region of interest" description="Disordered" evidence="1">
    <location>
        <begin position="93"/>
        <end position="119"/>
    </location>
</feature>
<organism evidence="2 3">
    <name type="scientific">Litoreibacter janthinus</name>
    <dbReference type="NCBI Taxonomy" id="670154"/>
    <lineage>
        <taxon>Bacteria</taxon>
        <taxon>Pseudomonadati</taxon>
        <taxon>Pseudomonadota</taxon>
        <taxon>Alphaproteobacteria</taxon>
        <taxon>Rhodobacterales</taxon>
        <taxon>Roseobacteraceae</taxon>
        <taxon>Litoreibacter</taxon>
    </lineage>
</organism>
<dbReference type="Proteomes" id="UP000199658">
    <property type="component" value="Unassembled WGS sequence"/>
</dbReference>
<dbReference type="PANTHER" id="PTHR37827">
    <property type="entry name" value="TUDOR DOMAIN-CONTAINING PROTEIN"/>
    <property type="match status" value="1"/>
</dbReference>